<sequence>MVTVRTEMIIDAPIQVCFDLARNIDVHTQTVWRHTKERAVAGTINGLINEGETVTFQATHFFIRQKLTSKITEMKSPYYFIDEMMNGAFKSLRHEHLFEERNGMTLMKDILVFEAPFGMIGKVAERFVLKKYMKRFLEHRNFRLKILAENL</sequence>
<gene>
    <name evidence="1" type="ORF">D3H35_11840</name>
</gene>
<dbReference type="Gene3D" id="3.30.530.20">
    <property type="match status" value="1"/>
</dbReference>
<dbReference type="SUPFAM" id="SSF55961">
    <property type="entry name" value="Bet v1-like"/>
    <property type="match status" value="1"/>
</dbReference>
<dbReference type="OrthoDB" id="9801773at2"/>
<dbReference type="CDD" id="cd07820">
    <property type="entry name" value="SRPBCC_3"/>
    <property type="match status" value="1"/>
</dbReference>
<name>A0A398CLQ3_9BACL</name>
<dbReference type="RefSeq" id="WP_119149545.1">
    <property type="nucleotide sequence ID" value="NZ_QXJM01000037.1"/>
</dbReference>
<reference evidence="1 2" key="1">
    <citation type="submission" date="2018-09" db="EMBL/GenBank/DDBJ databases">
        <title>Cohnella cavernae sp. nov., isolated from a karst cave.</title>
        <authorList>
            <person name="Zhu H."/>
        </authorList>
    </citation>
    <scope>NUCLEOTIDE SEQUENCE [LARGE SCALE GENOMIC DNA]</scope>
    <source>
        <strain evidence="1 2">K2E09-144</strain>
    </source>
</reference>
<accession>A0A398CLQ3</accession>
<dbReference type="AlphaFoldDB" id="A0A398CLQ3"/>
<dbReference type="Proteomes" id="UP000266340">
    <property type="component" value="Unassembled WGS sequence"/>
</dbReference>
<keyword evidence="1" id="KW-0131">Cell cycle</keyword>
<dbReference type="InterPro" id="IPR023393">
    <property type="entry name" value="START-like_dom_sf"/>
</dbReference>
<evidence type="ECO:0000313" key="2">
    <source>
        <dbReference type="Proteomes" id="UP000266340"/>
    </source>
</evidence>
<organism evidence="1 2">
    <name type="scientific">Cohnella faecalis</name>
    <dbReference type="NCBI Taxonomy" id="2315694"/>
    <lineage>
        <taxon>Bacteria</taxon>
        <taxon>Bacillati</taxon>
        <taxon>Bacillota</taxon>
        <taxon>Bacilli</taxon>
        <taxon>Bacillales</taxon>
        <taxon>Paenibacillaceae</taxon>
        <taxon>Cohnella</taxon>
    </lineage>
</organism>
<dbReference type="EMBL" id="QXJM01000037">
    <property type="protein sequence ID" value="RIE03365.1"/>
    <property type="molecule type" value="Genomic_DNA"/>
</dbReference>
<proteinExistence type="predicted"/>
<dbReference type="GO" id="GO:0051301">
    <property type="term" value="P:cell division"/>
    <property type="evidence" value="ECO:0007669"/>
    <property type="project" value="UniProtKB-KW"/>
</dbReference>
<comment type="caution">
    <text evidence="1">The sequence shown here is derived from an EMBL/GenBank/DDBJ whole genome shotgun (WGS) entry which is preliminary data.</text>
</comment>
<evidence type="ECO:0000313" key="1">
    <source>
        <dbReference type="EMBL" id="RIE03365.1"/>
    </source>
</evidence>
<keyword evidence="1" id="KW-0132">Cell division</keyword>
<protein>
    <submittedName>
        <fullName evidence="1">Cell division protein</fullName>
    </submittedName>
</protein>
<keyword evidence="2" id="KW-1185">Reference proteome</keyword>